<comment type="similarity">
    <text evidence="1">Belongs to the CbrA family.</text>
</comment>
<proteinExistence type="inferred from homology"/>
<dbReference type="NCBIfam" id="TIGR02032">
    <property type="entry name" value="GG-red-SF"/>
    <property type="match status" value="1"/>
</dbReference>
<dbReference type="InterPro" id="IPR011777">
    <property type="entry name" value="Geranylgeranyl_Rdtase_fam"/>
</dbReference>
<evidence type="ECO:0000256" key="2">
    <source>
        <dbReference type="ARBA" id="ARBA00040363"/>
    </source>
</evidence>
<organism evidence="4 5">
    <name type="scientific">Thiohalospira halophila DSM 15071</name>
    <dbReference type="NCBI Taxonomy" id="1123397"/>
    <lineage>
        <taxon>Bacteria</taxon>
        <taxon>Pseudomonadati</taxon>
        <taxon>Pseudomonadota</taxon>
        <taxon>Gammaproteobacteria</taxon>
        <taxon>Thiohalospirales</taxon>
        <taxon>Thiohalospiraceae</taxon>
        <taxon>Thiohalospira</taxon>
    </lineage>
</organism>
<dbReference type="AlphaFoldDB" id="A0A1I1Q433"/>
<evidence type="ECO:0000259" key="3">
    <source>
        <dbReference type="Pfam" id="PF01494"/>
    </source>
</evidence>
<dbReference type="PANTHER" id="PTHR42685:SF22">
    <property type="entry name" value="CONDITIONED MEDIUM FACTOR RECEPTOR 1"/>
    <property type="match status" value="1"/>
</dbReference>
<dbReference type="Pfam" id="PF01494">
    <property type="entry name" value="FAD_binding_3"/>
    <property type="match status" value="1"/>
</dbReference>
<sequence length="375" mass="40561">MSERSDVLIVGGGPGGSTLGRALARQGLDVTIVDKQTFPRDKVCAGWVTPAVMESLDLDPNEYARDAVLQPIHAFRTGMLGQRTVVSRYPEPASYGIRRYEFDAWLLERAINDGVRTAQGQPLKELRREDGEWVLNDHLRTPLLIGAGGHFCPVARHLGAAKPGSSETAVHAQEIEFEMTPEQAAACPVEADVPELYFLRDLSGYGWIVRKGDWLNIGLGREGGQKLGEQVSAFAEELKAMGRLHIDPPSKFKGHAYLLHGHSPRPPVHDGALLIGDAAGLAYPQSGEGIRPAVESALMAAEVIGAAGGDYSADRLAAFGDRLQRRFGKGSAAGEPGPVKQALARPLMASSWFARHVILDRWFLHRHQAPLAPAA</sequence>
<reference evidence="4 5" key="1">
    <citation type="submission" date="2016-10" db="EMBL/GenBank/DDBJ databases">
        <authorList>
            <person name="de Groot N.N."/>
        </authorList>
    </citation>
    <scope>NUCLEOTIDE SEQUENCE [LARGE SCALE GENOMIC DNA]</scope>
    <source>
        <strain evidence="4 5">HL3</strain>
    </source>
</reference>
<dbReference type="GO" id="GO:0016628">
    <property type="term" value="F:oxidoreductase activity, acting on the CH-CH group of donors, NAD or NADP as acceptor"/>
    <property type="evidence" value="ECO:0007669"/>
    <property type="project" value="InterPro"/>
</dbReference>
<dbReference type="RefSeq" id="WP_093427496.1">
    <property type="nucleotide sequence ID" value="NZ_FOMJ01000002.1"/>
</dbReference>
<dbReference type="EMBL" id="FOMJ01000002">
    <property type="protein sequence ID" value="SFD13973.1"/>
    <property type="molecule type" value="Genomic_DNA"/>
</dbReference>
<dbReference type="PRINTS" id="PR00420">
    <property type="entry name" value="RNGMNOXGNASE"/>
</dbReference>
<dbReference type="InterPro" id="IPR050407">
    <property type="entry name" value="Geranylgeranyl_reductase"/>
</dbReference>
<protein>
    <recommendedName>
        <fullName evidence="2">Protein CbrA</fullName>
    </recommendedName>
</protein>
<dbReference type="OrthoDB" id="9785276at2"/>
<evidence type="ECO:0000256" key="1">
    <source>
        <dbReference type="ARBA" id="ARBA00038079"/>
    </source>
</evidence>
<dbReference type="STRING" id="1123397.SAMN05660831_00819"/>
<name>A0A1I1Q433_9GAMM</name>
<dbReference type="InterPro" id="IPR002938">
    <property type="entry name" value="FAD-bd"/>
</dbReference>
<dbReference type="Proteomes" id="UP000198611">
    <property type="component" value="Unassembled WGS sequence"/>
</dbReference>
<dbReference type="GO" id="GO:0071949">
    <property type="term" value="F:FAD binding"/>
    <property type="evidence" value="ECO:0007669"/>
    <property type="project" value="InterPro"/>
</dbReference>
<evidence type="ECO:0000313" key="5">
    <source>
        <dbReference type="Proteomes" id="UP000198611"/>
    </source>
</evidence>
<keyword evidence="5" id="KW-1185">Reference proteome</keyword>
<dbReference type="InterPro" id="IPR036188">
    <property type="entry name" value="FAD/NAD-bd_sf"/>
</dbReference>
<dbReference type="PANTHER" id="PTHR42685">
    <property type="entry name" value="GERANYLGERANYL DIPHOSPHATE REDUCTASE"/>
    <property type="match status" value="1"/>
</dbReference>
<accession>A0A1I1Q433</accession>
<feature type="domain" description="FAD-binding" evidence="3">
    <location>
        <begin position="5"/>
        <end position="302"/>
    </location>
</feature>
<gene>
    <name evidence="4" type="ORF">SAMN05660831_00819</name>
</gene>
<dbReference type="SUPFAM" id="SSF51905">
    <property type="entry name" value="FAD/NAD(P)-binding domain"/>
    <property type="match status" value="1"/>
</dbReference>
<evidence type="ECO:0000313" key="4">
    <source>
        <dbReference type="EMBL" id="SFD13973.1"/>
    </source>
</evidence>
<dbReference type="Gene3D" id="3.50.50.60">
    <property type="entry name" value="FAD/NAD(P)-binding domain"/>
    <property type="match status" value="1"/>
</dbReference>